<reference evidence="2 3" key="1">
    <citation type="submission" date="2023-02" db="EMBL/GenBank/DDBJ databases">
        <title>Oceanobacillus kimchii IFOP_LL358 isolated form Alexandrium catenella lab strain.</title>
        <authorList>
            <person name="Gajardo G."/>
            <person name="Ueki S."/>
            <person name="Maruyama F."/>
        </authorList>
    </citation>
    <scope>NUCLEOTIDE SEQUENCE [LARGE SCALE GENOMIC DNA]</scope>
    <source>
        <strain evidence="2 3">IFOP_LL358</strain>
    </source>
</reference>
<comment type="caution">
    <text evidence="2">The sequence shown here is derived from an EMBL/GenBank/DDBJ whole genome shotgun (WGS) entry which is preliminary data.</text>
</comment>
<feature type="transmembrane region" description="Helical" evidence="1">
    <location>
        <begin position="134"/>
        <end position="157"/>
    </location>
</feature>
<accession>A0ABQ5THG5</accession>
<keyword evidence="3" id="KW-1185">Reference proteome</keyword>
<evidence type="ECO:0000256" key="1">
    <source>
        <dbReference type="SAM" id="Phobius"/>
    </source>
</evidence>
<dbReference type="EMBL" id="BSKO01000001">
    <property type="protein sequence ID" value="GLO65597.1"/>
    <property type="molecule type" value="Genomic_DNA"/>
</dbReference>
<feature type="transmembrane region" description="Helical" evidence="1">
    <location>
        <begin position="106"/>
        <end position="128"/>
    </location>
</feature>
<feature type="transmembrane region" description="Helical" evidence="1">
    <location>
        <begin position="77"/>
        <end position="94"/>
    </location>
</feature>
<keyword evidence="1" id="KW-1133">Transmembrane helix</keyword>
<keyword evidence="1" id="KW-0812">Transmembrane</keyword>
<feature type="transmembrane region" description="Helical" evidence="1">
    <location>
        <begin position="51"/>
        <end position="71"/>
    </location>
</feature>
<evidence type="ECO:0000313" key="2">
    <source>
        <dbReference type="EMBL" id="GLO65597.1"/>
    </source>
</evidence>
<keyword evidence="1" id="KW-0472">Membrane</keyword>
<name>A0ABQ5THG5_9BACI</name>
<dbReference type="RefSeq" id="WP_017796285.1">
    <property type="nucleotide sequence ID" value="NZ_BSKO01000001.1"/>
</dbReference>
<proteinExistence type="predicted"/>
<sequence>MNTRILVVLALLVSIGAVLHTVVPPMLFGVKPDMLLAMMFLGIVLFPRIKYVLILSLATGFISALTTAAPGGQIANIIDKPITALIFLCLFLLLKNKIRTTIVAPILTAVGTIISGTIFLSVTLFIIGLMEGGFFALFASIVLPATIINTVIMIIIYPIVQTILKRSVNVSFT</sequence>
<protein>
    <submittedName>
        <fullName evidence="2">Tryptophan transport protein</fullName>
    </submittedName>
</protein>
<evidence type="ECO:0000313" key="3">
    <source>
        <dbReference type="Proteomes" id="UP001275436"/>
    </source>
</evidence>
<dbReference type="Proteomes" id="UP001275436">
    <property type="component" value="Unassembled WGS sequence"/>
</dbReference>
<gene>
    <name evidence="2" type="primary">trpP</name>
    <name evidence="2" type="ORF">MACH08_13810</name>
</gene>
<dbReference type="InterPro" id="IPR031360">
    <property type="entry name" value="TrpP"/>
</dbReference>
<organism evidence="2 3">
    <name type="scientific">Oceanobacillus kimchii</name>
    <dbReference type="NCBI Taxonomy" id="746691"/>
    <lineage>
        <taxon>Bacteria</taxon>
        <taxon>Bacillati</taxon>
        <taxon>Bacillota</taxon>
        <taxon>Bacilli</taxon>
        <taxon>Bacillales</taxon>
        <taxon>Bacillaceae</taxon>
        <taxon>Oceanobacillus</taxon>
    </lineage>
</organism>
<dbReference type="Pfam" id="PF17099">
    <property type="entry name" value="TrpP"/>
    <property type="match status" value="1"/>
</dbReference>